<feature type="domain" description="Alpha-2-macroglobulin" evidence="4">
    <location>
        <begin position="1232"/>
        <end position="1322"/>
    </location>
</feature>
<dbReference type="PANTHER" id="PTHR40094">
    <property type="entry name" value="ALPHA-2-MACROGLOBULIN HOMOLOG"/>
    <property type="match status" value="1"/>
</dbReference>
<keyword evidence="5" id="KW-0966">Cell projection</keyword>
<evidence type="ECO:0000256" key="1">
    <source>
        <dbReference type="ARBA" id="ARBA00010556"/>
    </source>
</evidence>
<dbReference type="InterPro" id="IPR051802">
    <property type="entry name" value="YfhM-like"/>
</dbReference>
<sequence length="1919" mass="216555">MRKNKEHIMLKKTLYAITTIFVMIFTLTSCDENTVKDDPQAIGFTVNPIEPTNYFASPKEVYPLVLTFSGSAAPLEMMNKPLKDVKIEPEIRGTWKWQNDTMLTFQPENDWVAGEHYKIYLNDKILNPKIRYKQAVKQPITVETTPFSANIENSEFYQDPNQAHIRQSIVQVNFSHPVDRKKFEQSIQVNLMRKNQDKTYSTISPLKFKIRYSENDLSAWISSDNINLATSNNQVIETKILKNFTALWGKNELKEDLVNQVIVPTKFSLSLNSNISIVNNEKNLAEQILRLNFNHSVRGKEVMENLRAFLLPKENPKKGKVWYFNQVTQEVLNNAEEIQLDYIPNTTTYSNVHNFRIDVPDKRCLYLYVTNNISAMGGYQLSQPVGEVVCAPNYPKYVGFVGKGSLLSTFGDQRLTFSARNFKHVQLEVGKVQAEQLRHIAALNSGDFQNPSLEGLKFDHIATFKTKTYTINNKKPQEASYFSANLAESINNDPKTKQGGVYWVKVTGYDEEPDNLNTVDNSQSEDWRNDELNQYTDYRLVVVSDLGIIAKKATDGSQIIFVQSIRSGMPVLGANVSIIGRNGDVIQKAYTNENGMVTFGNLENYTKSHYPVMYLVTTIDQMSFLPINQYSRNLDYSRFDIDGVMVDESEASLKSYLFNDRGIYRPGETVHIGALTKSLDWKTELTNVPLQLSVVSPSGFAVFNHTLRLDKSGLNSVSFNLPENAETGEWSVDLLISYENNQISIGSNTFQVQEFQPDTLKIKASFNQSHVDGWVSPSDLVATVNVTNLFGTPAQNRNVNANLVLHSLLPKFSQYKDYHFFDNQRNKSSILYETELNSQKTDAHGIAEFPIDLSQYAENTTQMLYFTADGFENESGRSVSTVKSIMVSAQPWLLGYKNQNDLAYLKQNSEESVHFLAINPKLEAVTVEKLKATLMTRNYVSVLTQQSSGAYKYESQLAETEVEQTPINLSQSGLDFKLNTQKSGDFVLVLTNEHDQEVNRIYYTVVGNKDMAVSMDKNTELKLRLNKKQFQPNEEIEIAIQAPYAGSGLITIERDRVYAYKWFNATTNSSIQRIQIPENFEGSGYINVQFSRDIDSDGIFSSPLSYGVVPFSVNVDNRRLQLTLNAPKMVKAGETVEFKLSSNKPGKAIVYAVNEGILQVSGYKFTDPLRYFFPKPALQVKTSQILDLLLPEFSKVMRFAQTGGDIGEEMGIMAKLAMANTNPFKRKADKPVAYWSDVIDLNGDTSVKYQLPESFNGNLKVMAIAVSEKGNQIGKAESNTVVRSDLILSPNMPLTLTPTDQSEMNLTIANNTKMAQRVTVKVESDPQVAIEGEKEKIVDIAAMSEGVVSFGLKATDTLGVANIKVTATYQNEQQQTANVVRNMSLSVRPIMTQQFVTKIGRIDAGEKVTQTLPVMLFPQYRQQHALMSPVPLALTQGIATYLAQYDNYCTEQMISAAIPTLLFAQNKEYQPLFKTLSFVNDKQLSSANSAEIQTALDKLLSILPSRQNEFGAYGVWNNLDVEGGFLTAYVSHFLIEAQERQVRLPKAWFGQYGLFNKTIEALEAQSTEESEGSLSELRDRAYSAYLLTRLGQVPSNALMSIRSALEHNFEPEDWQNDSSTAWLAAAYKMLKQDDQANALIEFTLKQLNKPRKENWAYENYNDPLIKDSTMLYVIARHFPQHLNKVGDVVIERIAQDLNQQRYNTLSSAMVLLALDAYGQHNQAQVANLKIQVANQDVDQDKGIFRLAELKDNQADVSFINQSQQPVWFALSQQGYPQQADEKALSNGLEIHRTYTDKDGKPVTSVKRGDVINVTVKVRTASDFVSDVVITDLYPAGFEVIWQSDVEEGETEYWSPTHYELREDRIISYGDVSSESNTFVYQLKAVNAGTYQIPPAYAESMYDRSIKAYTAKEKQIKVEK</sequence>
<name>C9PQE6_9PAST</name>
<reference evidence="5 6" key="1">
    <citation type="submission" date="2009-10" db="EMBL/GenBank/DDBJ databases">
        <authorList>
            <person name="Muzny D."/>
            <person name="Qin X."/>
            <person name="Deng J."/>
            <person name="Jiang H."/>
            <person name="Liu Y."/>
            <person name="Qu J."/>
            <person name="Song X.-Z."/>
            <person name="Zhang L."/>
            <person name="Thornton R."/>
            <person name="Coyle M."/>
            <person name="Francisco L."/>
            <person name="Jackson L."/>
            <person name="Javaid M."/>
            <person name="Korchina V."/>
            <person name="Kovar C."/>
            <person name="Mata R."/>
            <person name="Mathew T."/>
            <person name="Ngo R."/>
            <person name="Nguyen L."/>
            <person name="Nguyen N."/>
            <person name="Okwuonu G."/>
            <person name="Ongeri F."/>
            <person name="Pham C."/>
            <person name="Simmons D."/>
            <person name="Wilczek-Boney K."/>
            <person name="Hale W."/>
            <person name="Jakkamsetti A."/>
            <person name="Pham P."/>
            <person name="Ruth R."/>
            <person name="San Lucas F."/>
            <person name="Warren J."/>
            <person name="Zhang J."/>
            <person name="Zhao Z."/>
            <person name="Zhou C."/>
            <person name="Zhu D."/>
            <person name="Lee S."/>
            <person name="Bess C."/>
            <person name="Blankenburg K."/>
            <person name="Forbes L."/>
            <person name="Fu Q."/>
            <person name="Gubbala S."/>
            <person name="Hirani K."/>
            <person name="Jayaseelan J.C."/>
            <person name="Lara F."/>
            <person name="Munidasa M."/>
            <person name="Palculict T."/>
            <person name="Patil S."/>
            <person name="Pu L.-L."/>
            <person name="Saada N."/>
            <person name="Tang L."/>
            <person name="Weissenberger G."/>
            <person name="Zhu Y."/>
            <person name="Hemphill L."/>
            <person name="Shang Y."/>
            <person name="Youmans B."/>
            <person name="Ayvaz T."/>
            <person name="Ross M."/>
            <person name="Santibanez J."/>
            <person name="Aqrawi P."/>
            <person name="Gross S."/>
            <person name="Joshi V."/>
            <person name="Fowler G."/>
            <person name="Nazareth L."/>
            <person name="Reid J."/>
            <person name="Worley K."/>
            <person name="Petrosino J."/>
            <person name="Highlander S."/>
            <person name="Gibbs R."/>
        </authorList>
    </citation>
    <scope>NUCLEOTIDE SEQUENCE [LARGE SCALE GENOMIC DNA]</scope>
    <source>
        <strain evidence="5 6">ATCC 43325</strain>
    </source>
</reference>
<dbReference type="InterPro" id="IPR011625">
    <property type="entry name" value="A2M_N_BRD"/>
</dbReference>
<dbReference type="Pfam" id="PF00207">
    <property type="entry name" value="A2M"/>
    <property type="match status" value="1"/>
</dbReference>
<dbReference type="HOGENOM" id="CLU_000965_2_0_6"/>
<dbReference type="STRING" id="667128.HMPREF0621_1328"/>
<dbReference type="InterPro" id="IPR021868">
    <property type="entry name" value="Alpha_2_Macroglob_MG3"/>
</dbReference>
<dbReference type="Pfam" id="PF07703">
    <property type="entry name" value="A2M_BRD"/>
    <property type="match status" value="1"/>
</dbReference>
<dbReference type="InterPro" id="IPR041246">
    <property type="entry name" value="Bact_MG10"/>
</dbReference>
<dbReference type="EMBL" id="ACZR01000013">
    <property type="protein sequence ID" value="EEX50257.1"/>
    <property type="molecule type" value="Genomic_DNA"/>
</dbReference>
<keyword evidence="6" id="KW-1185">Reference proteome</keyword>
<dbReference type="Pfam" id="PF01835">
    <property type="entry name" value="MG2"/>
    <property type="match status" value="1"/>
</dbReference>
<gene>
    <name evidence="5" type="ORF">HMPREF0621_1328</name>
</gene>
<dbReference type="SUPFAM" id="SSF48239">
    <property type="entry name" value="Terpenoid cyclases/Protein prenyltransferases"/>
    <property type="match status" value="1"/>
</dbReference>
<dbReference type="SMART" id="SM01360">
    <property type="entry name" value="A2M"/>
    <property type="match status" value="1"/>
</dbReference>
<dbReference type="Gene3D" id="2.60.40.3710">
    <property type="match status" value="1"/>
</dbReference>
<evidence type="ECO:0000259" key="4">
    <source>
        <dbReference type="SMART" id="SM01360"/>
    </source>
</evidence>
<dbReference type="InterPro" id="IPR013783">
    <property type="entry name" value="Ig-like_fold"/>
</dbReference>
<keyword evidence="2" id="KW-0732">Signal</keyword>
<dbReference type="Pfam" id="PF17973">
    <property type="entry name" value="bMG10"/>
    <property type="match status" value="1"/>
</dbReference>
<keyword evidence="5" id="KW-0969">Cilium</keyword>
<proteinExistence type="inferred from homology"/>
<dbReference type="Proteomes" id="UP000005519">
    <property type="component" value="Unassembled WGS sequence"/>
</dbReference>
<evidence type="ECO:0000256" key="2">
    <source>
        <dbReference type="ARBA" id="ARBA00022729"/>
    </source>
</evidence>
<dbReference type="GO" id="GO:0004866">
    <property type="term" value="F:endopeptidase inhibitor activity"/>
    <property type="evidence" value="ECO:0007669"/>
    <property type="project" value="InterPro"/>
</dbReference>
<comment type="caution">
    <text evidence="5">The sequence shown here is derived from an EMBL/GenBank/DDBJ whole genome shotgun (WGS) entry which is preliminary data.</text>
</comment>
<dbReference type="InterPro" id="IPR001599">
    <property type="entry name" value="Macroglobln_a2"/>
</dbReference>
<dbReference type="CDD" id="cd02891">
    <property type="entry name" value="A2M_like"/>
    <property type="match status" value="1"/>
</dbReference>
<dbReference type="Pfam" id="PF17972">
    <property type="entry name" value="bMG5"/>
    <property type="match status" value="1"/>
</dbReference>
<dbReference type="InterPro" id="IPR002890">
    <property type="entry name" value="MG2"/>
</dbReference>
<dbReference type="InterPro" id="IPR041203">
    <property type="entry name" value="Bact_A2M_MG5"/>
</dbReference>
<dbReference type="InterPro" id="IPR008930">
    <property type="entry name" value="Terpenoid_cyclase/PrenylTrfase"/>
</dbReference>
<dbReference type="PROSITE" id="PS51257">
    <property type="entry name" value="PROKAR_LIPOPROTEIN"/>
    <property type="match status" value="1"/>
</dbReference>
<dbReference type="Gene3D" id="2.60.40.1930">
    <property type="match status" value="1"/>
</dbReference>
<comment type="similarity">
    <text evidence="1">Belongs to the protease inhibitor I39 (alpha-2-macroglobulin) family. Bacterial alpha-2-macroglobulin subfamily.</text>
</comment>
<keyword evidence="5" id="KW-0282">Flagellum</keyword>
<dbReference type="Gene3D" id="1.50.10.20">
    <property type="match status" value="1"/>
</dbReference>
<dbReference type="Gene3D" id="2.60.40.10">
    <property type="entry name" value="Immunoglobulins"/>
    <property type="match status" value="1"/>
</dbReference>
<dbReference type="SMART" id="SM01359">
    <property type="entry name" value="A2M_N_2"/>
    <property type="match status" value="1"/>
</dbReference>
<dbReference type="PANTHER" id="PTHR40094:SF1">
    <property type="entry name" value="UBIQUITIN DOMAIN-CONTAINING PROTEIN"/>
    <property type="match status" value="1"/>
</dbReference>
<organism evidence="5 6">
    <name type="scientific">Pasteurella dagmatis ATCC 43325</name>
    <dbReference type="NCBI Taxonomy" id="667128"/>
    <lineage>
        <taxon>Bacteria</taxon>
        <taxon>Pseudomonadati</taxon>
        <taxon>Pseudomonadota</taxon>
        <taxon>Gammaproteobacteria</taxon>
        <taxon>Pasteurellales</taxon>
        <taxon>Pasteurellaceae</taxon>
        <taxon>Pasteurella</taxon>
    </lineage>
</organism>
<protein>
    <submittedName>
        <fullName evidence="5">Putative flagellar protein FliS</fullName>
    </submittedName>
</protein>
<evidence type="ECO:0000313" key="6">
    <source>
        <dbReference type="Proteomes" id="UP000005519"/>
    </source>
</evidence>
<accession>C9PQE6</accession>
<evidence type="ECO:0000259" key="3">
    <source>
        <dbReference type="SMART" id="SM01359"/>
    </source>
</evidence>
<dbReference type="Pfam" id="PF11974">
    <property type="entry name" value="bMG3"/>
    <property type="match status" value="1"/>
</dbReference>
<evidence type="ECO:0000313" key="5">
    <source>
        <dbReference type="EMBL" id="EEX50257.1"/>
    </source>
</evidence>
<feature type="domain" description="Alpha-2-macroglobulin bait region" evidence="3">
    <location>
        <begin position="1021"/>
        <end position="1160"/>
    </location>
</feature>